<dbReference type="EMBL" id="FTNM01000002">
    <property type="protein sequence ID" value="SIQ89239.1"/>
    <property type="molecule type" value="Genomic_DNA"/>
</dbReference>
<protein>
    <recommendedName>
        <fullName evidence="4">DUF4920 domain-containing protein</fullName>
    </recommendedName>
</protein>
<organism evidence="2 3">
    <name type="scientific">Pontibacter lucknowensis</name>
    <dbReference type="NCBI Taxonomy" id="1077936"/>
    <lineage>
        <taxon>Bacteria</taxon>
        <taxon>Pseudomonadati</taxon>
        <taxon>Bacteroidota</taxon>
        <taxon>Cytophagia</taxon>
        <taxon>Cytophagales</taxon>
        <taxon>Hymenobacteraceae</taxon>
        <taxon>Pontibacter</taxon>
    </lineage>
</organism>
<feature type="signal peptide" evidence="1">
    <location>
        <begin position="1"/>
        <end position="18"/>
    </location>
</feature>
<keyword evidence="1" id="KW-0732">Signal</keyword>
<dbReference type="InterPro" id="IPR032577">
    <property type="entry name" value="DUF4920"/>
</dbReference>
<accession>A0A1N6WGI9</accession>
<name>A0A1N6WGI9_9BACT</name>
<dbReference type="Pfam" id="PF16267">
    <property type="entry name" value="DUF4920"/>
    <property type="match status" value="1"/>
</dbReference>
<dbReference type="OrthoDB" id="129527at2"/>
<evidence type="ECO:0000313" key="3">
    <source>
        <dbReference type="Proteomes" id="UP000185924"/>
    </source>
</evidence>
<evidence type="ECO:0008006" key="4">
    <source>
        <dbReference type="Google" id="ProtNLM"/>
    </source>
</evidence>
<proteinExistence type="predicted"/>
<dbReference type="STRING" id="1077936.SAMN05421545_1529"/>
<evidence type="ECO:0000256" key="1">
    <source>
        <dbReference type="SAM" id="SignalP"/>
    </source>
</evidence>
<reference evidence="3" key="1">
    <citation type="submission" date="2017-01" db="EMBL/GenBank/DDBJ databases">
        <authorList>
            <person name="Varghese N."/>
            <person name="Submissions S."/>
        </authorList>
    </citation>
    <scope>NUCLEOTIDE SEQUENCE [LARGE SCALE GENOMIC DNA]</scope>
    <source>
        <strain evidence="3">DM9</strain>
    </source>
</reference>
<dbReference type="PROSITE" id="PS51257">
    <property type="entry name" value="PROKAR_LIPOPROTEIN"/>
    <property type="match status" value="1"/>
</dbReference>
<keyword evidence="3" id="KW-1185">Reference proteome</keyword>
<dbReference type="RefSeq" id="WP_076421664.1">
    <property type="nucleotide sequence ID" value="NZ_FTNM01000002.1"/>
</dbReference>
<gene>
    <name evidence="2" type="ORF">SAMN05421545_1529</name>
</gene>
<feature type="chain" id="PRO_5012907444" description="DUF4920 domain-containing protein" evidence="1">
    <location>
        <begin position="19"/>
        <end position="166"/>
    </location>
</feature>
<sequence>MKKLFALLLAAAVLQSCSQTSTTNEGQEITTAATETDANTYGASFTEDNVLSAGQLQQAVSGNDSIQATVAAEIVQSCQSKGCWMDVKLEDGSTMKVTFRDYGFFLPVEDLSGKTAVFTGIARHEVISVDDQRHFAEDAGKSAEEIAAITQPREELRFVADGVKLK</sequence>
<evidence type="ECO:0000313" key="2">
    <source>
        <dbReference type="EMBL" id="SIQ89239.1"/>
    </source>
</evidence>
<dbReference type="AlphaFoldDB" id="A0A1N6WGI9"/>
<dbReference type="Proteomes" id="UP000185924">
    <property type="component" value="Unassembled WGS sequence"/>
</dbReference>